<name>A0A8H3VZZ5_9PEZI</name>
<organism evidence="3 4">
    <name type="scientific">Colletotrichum asianum</name>
    <dbReference type="NCBI Taxonomy" id="702518"/>
    <lineage>
        <taxon>Eukaryota</taxon>
        <taxon>Fungi</taxon>
        <taxon>Dikarya</taxon>
        <taxon>Ascomycota</taxon>
        <taxon>Pezizomycotina</taxon>
        <taxon>Sordariomycetes</taxon>
        <taxon>Hypocreomycetidae</taxon>
        <taxon>Glomerellales</taxon>
        <taxon>Glomerellaceae</taxon>
        <taxon>Colletotrichum</taxon>
        <taxon>Colletotrichum gloeosporioides species complex</taxon>
    </lineage>
</organism>
<dbReference type="Gene3D" id="3.40.50.1820">
    <property type="entry name" value="alpha/beta hydrolase"/>
    <property type="match status" value="1"/>
</dbReference>
<reference evidence="3 4" key="1">
    <citation type="submission" date="2019-12" db="EMBL/GenBank/DDBJ databases">
        <title>A genome sequence resource for the geographically widespread anthracnose pathogen Colletotrichum asianum.</title>
        <authorList>
            <person name="Meng Y."/>
        </authorList>
    </citation>
    <scope>NUCLEOTIDE SEQUENCE [LARGE SCALE GENOMIC DNA]</scope>
    <source>
        <strain evidence="3 4">ICMP 18580</strain>
    </source>
</reference>
<evidence type="ECO:0000313" key="3">
    <source>
        <dbReference type="EMBL" id="KAF0315797.1"/>
    </source>
</evidence>
<accession>A0A8H3VZZ5</accession>
<feature type="domain" description="Thioesterase" evidence="2">
    <location>
        <begin position="138"/>
        <end position="242"/>
    </location>
</feature>
<dbReference type="InterPro" id="IPR001031">
    <property type="entry name" value="Thioesterase"/>
</dbReference>
<dbReference type="InterPro" id="IPR029058">
    <property type="entry name" value="AB_hydrolase_fold"/>
</dbReference>
<feature type="region of interest" description="Disordered" evidence="1">
    <location>
        <begin position="1"/>
        <end position="29"/>
    </location>
</feature>
<dbReference type="AlphaFoldDB" id="A0A8H3VZZ5"/>
<dbReference type="Proteomes" id="UP000434172">
    <property type="component" value="Unassembled WGS sequence"/>
</dbReference>
<dbReference type="OrthoDB" id="10253869at2759"/>
<protein>
    <submittedName>
        <fullName evidence="3">Peptide synthase protein</fullName>
    </submittedName>
</protein>
<dbReference type="Pfam" id="PF00975">
    <property type="entry name" value="Thioesterase"/>
    <property type="match status" value="1"/>
</dbReference>
<comment type="caution">
    <text evidence="3">The sequence shown here is derived from an EMBL/GenBank/DDBJ whole genome shotgun (WGS) entry which is preliminary data.</text>
</comment>
<keyword evidence="4" id="KW-1185">Reference proteome</keyword>
<gene>
    <name evidence="3" type="ORF">GQ607_016983</name>
</gene>
<sequence length="396" mass="44297">MTRRGVEVQPLNSFAQRKRTHEGRADANAGEHVPVKINKTQYAIINSLREAGSFVPEAEVLPDTDLAEVLTDSGLDSAGLLIFKAALEKRLSLPSPIPVTALISAKTVRAVEVEIMKTSIQSNRGLLLPFTTEGSKTPLFLFPPGGGELNCWIELIRYLPNRPVYGLRLRGLQPGETAFESIDEMVRSYVLEIRRVKRRGPYALLGMCFGGNVAYEVAKELEHQGEVVEFTGGIDNAPYITQMSFAALRFFIIDLLATRRLVTAAEQASLKQELHDADPATFPKFVMRRFRTRLQTAGITRGRLEAWYRVFSGTAHMADGYTPEGKIESYTSFWACPLPEWGISQEEWQMRIKGWEDLSSRAAFHFISGGHYTALSKEHVVGFQKVLNAELECRES</sequence>
<evidence type="ECO:0000256" key="1">
    <source>
        <dbReference type="SAM" id="MobiDB-lite"/>
    </source>
</evidence>
<evidence type="ECO:0000313" key="4">
    <source>
        <dbReference type="Proteomes" id="UP000434172"/>
    </source>
</evidence>
<dbReference type="SUPFAM" id="SSF53474">
    <property type="entry name" value="alpha/beta-Hydrolases"/>
    <property type="match status" value="1"/>
</dbReference>
<proteinExistence type="predicted"/>
<evidence type="ECO:0000259" key="2">
    <source>
        <dbReference type="Pfam" id="PF00975"/>
    </source>
</evidence>
<dbReference type="EMBL" id="WOWK01000186">
    <property type="protein sequence ID" value="KAF0315797.1"/>
    <property type="molecule type" value="Genomic_DNA"/>
</dbReference>